<dbReference type="SUPFAM" id="SSF51905">
    <property type="entry name" value="FAD/NAD(P)-binding domain"/>
    <property type="match status" value="2"/>
</dbReference>
<evidence type="ECO:0000259" key="1">
    <source>
        <dbReference type="Pfam" id="PF13454"/>
    </source>
</evidence>
<sequence length="501" mass="54972">MTASPTRIAIIGAGASGVMTALQLVHQRTTGNAETRHNLAVHLLDRQPRPGAGVAYSSGLDCHILNMRTRSMSLYEHDPGHFTRWLREQPEAAQITGHLEEHYPPRHIYGRYLRHCLGEAVREAAQHHITVDFQQCDVTDVVSEGDSLRLTADQPLPRFDHAVLCLGDLPATAYRQFATHPRYAPTPWDPGFYPSIGPADAVGVLGTSLTAVDTLLALQAAGHSGPVYAFARTRGLPKVQPRTLRPHSLKHLTPEHLNHLTRHGPLDLADTAALFRRELDDALGDDGWPSPAQNPRSDAAADLAHDIRQAEGDGAHWYEVLDATSPLAPDIWQRMSYRAKAEFLHHYSSLWATYRHPMPLVNAHLVAQHLSSGQLRVLTGITGVTAASDGTFDIRRTAPGGDVTHRVDRLINTTGTATDPWLIDSPLLTTLLHRGILTTHPLGGIDVHPHTLRTRDRNGDLHPRIHFLGPLTNGVHFYTNSIETNLTNATHLANSLTSGSP</sequence>
<evidence type="ECO:0000313" key="2">
    <source>
        <dbReference type="EMBL" id="MBO0511916.1"/>
    </source>
</evidence>
<name>A0A939F4U1_9ACTN</name>
<keyword evidence="3" id="KW-1185">Reference proteome</keyword>
<dbReference type="EMBL" id="JAFLRJ010000076">
    <property type="protein sequence ID" value="MBO0511916.1"/>
    <property type="molecule type" value="Genomic_DNA"/>
</dbReference>
<dbReference type="InterPro" id="IPR036188">
    <property type="entry name" value="FAD/NAD-bd_sf"/>
</dbReference>
<dbReference type="InterPro" id="IPR038732">
    <property type="entry name" value="HpyO/CreE_NAD-binding"/>
</dbReference>
<protein>
    <submittedName>
        <fullName evidence="2">FAD-dependent oxidoreductase</fullName>
    </submittedName>
</protein>
<reference evidence="2" key="1">
    <citation type="submission" date="2021-03" db="EMBL/GenBank/DDBJ databases">
        <title>Streptomyces poriferae sp. nov., a novel marine sponge-derived Actinobacteria species with anti-MRSA activity.</title>
        <authorList>
            <person name="Sandoval-Powers M."/>
            <person name="Kralova S."/>
            <person name="Nguyen G.-S."/>
            <person name="Fawwal D."/>
            <person name="Degnes K."/>
            <person name="Klinkenberg G."/>
            <person name="Sletta H."/>
            <person name="Wentzel A."/>
            <person name="Liles M.R."/>
        </authorList>
    </citation>
    <scope>NUCLEOTIDE SEQUENCE</scope>
    <source>
        <strain evidence="2">DSM 41794</strain>
    </source>
</reference>
<feature type="domain" description="FAD-dependent urate hydroxylase HpyO/Asp monooxygenase CreE-like FAD/NAD(P)-binding" evidence="1">
    <location>
        <begin position="9"/>
        <end position="168"/>
    </location>
</feature>
<dbReference type="AlphaFoldDB" id="A0A939F4U1"/>
<accession>A0A939F4U1</accession>
<evidence type="ECO:0000313" key="3">
    <source>
        <dbReference type="Proteomes" id="UP000664167"/>
    </source>
</evidence>
<organism evidence="2 3">
    <name type="scientific">Streptomyces beijiangensis</name>
    <dbReference type="NCBI Taxonomy" id="163361"/>
    <lineage>
        <taxon>Bacteria</taxon>
        <taxon>Bacillati</taxon>
        <taxon>Actinomycetota</taxon>
        <taxon>Actinomycetes</taxon>
        <taxon>Kitasatosporales</taxon>
        <taxon>Streptomycetaceae</taxon>
        <taxon>Streptomyces</taxon>
    </lineage>
</organism>
<dbReference type="PANTHER" id="PTHR40254:SF1">
    <property type="entry name" value="BLR0577 PROTEIN"/>
    <property type="match status" value="1"/>
</dbReference>
<dbReference type="PANTHER" id="PTHR40254">
    <property type="entry name" value="BLR0577 PROTEIN"/>
    <property type="match status" value="1"/>
</dbReference>
<dbReference type="InterPro" id="IPR052189">
    <property type="entry name" value="L-asp_N-monooxygenase_NS-form"/>
</dbReference>
<dbReference type="Gene3D" id="3.50.50.60">
    <property type="entry name" value="FAD/NAD(P)-binding domain"/>
    <property type="match status" value="1"/>
</dbReference>
<dbReference type="RefSeq" id="WP_206961318.1">
    <property type="nucleotide sequence ID" value="NZ_BAAAJJ010000031.1"/>
</dbReference>
<dbReference type="Pfam" id="PF13454">
    <property type="entry name" value="NAD_binding_9"/>
    <property type="match status" value="1"/>
</dbReference>
<proteinExistence type="predicted"/>
<gene>
    <name evidence="2" type="ORF">J0695_08815</name>
</gene>
<comment type="caution">
    <text evidence="2">The sequence shown here is derived from an EMBL/GenBank/DDBJ whole genome shotgun (WGS) entry which is preliminary data.</text>
</comment>
<dbReference type="Proteomes" id="UP000664167">
    <property type="component" value="Unassembled WGS sequence"/>
</dbReference>